<dbReference type="Pfam" id="PF13669">
    <property type="entry name" value="Glyoxalase_4"/>
    <property type="match status" value="1"/>
</dbReference>
<keyword evidence="2" id="KW-0479">Metal-binding</keyword>
<dbReference type="InterPro" id="IPR037523">
    <property type="entry name" value="VOC_core"/>
</dbReference>
<evidence type="ECO:0000313" key="4">
    <source>
        <dbReference type="EMBL" id="KIH77771.1"/>
    </source>
</evidence>
<dbReference type="InterPro" id="IPR029068">
    <property type="entry name" value="Glyas_Bleomycin-R_OHBP_Dase"/>
</dbReference>
<dbReference type="PANTHER" id="PTHR43048:SF3">
    <property type="entry name" value="METHYLMALONYL-COA EPIMERASE, MITOCHONDRIAL"/>
    <property type="match status" value="1"/>
</dbReference>
<dbReference type="GO" id="GO:0046872">
    <property type="term" value="F:metal ion binding"/>
    <property type="evidence" value="ECO:0007669"/>
    <property type="project" value="UniProtKB-KW"/>
</dbReference>
<organism evidence="4 5">
    <name type="scientific">Geoalkalibacter ferrihydriticus DSM 17813</name>
    <dbReference type="NCBI Taxonomy" id="1121915"/>
    <lineage>
        <taxon>Bacteria</taxon>
        <taxon>Pseudomonadati</taxon>
        <taxon>Thermodesulfobacteriota</taxon>
        <taxon>Desulfuromonadia</taxon>
        <taxon>Desulfuromonadales</taxon>
        <taxon>Geoalkalibacteraceae</taxon>
        <taxon>Geoalkalibacter</taxon>
    </lineage>
</organism>
<dbReference type="NCBIfam" id="TIGR03081">
    <property type="entry name" value="metmalonyl_epim"/>
    <property type="match status" value="1"/>
</dbReference>
<gene>
    <name evidence="4" type="ORF">GFER_03735</name>
</gene>
<dbReference type="EMBL" id="JWJD01000001">
    <property type="protein sequence ID" value="KIH77771.1"/>
    <property type="molecule type" value="Genomic_DNA"/>
</dbReference>
<comment type="caution">
    <text evidence="4">The sequence shown here is derived from an EMBL/GenBank/DDBJ whole genome shotgun (WGS) entry which is preliminary data.</text>
</comment>
<dbReference type="GO" id="GO:0004493">
    <property type="term" value="F:methylmalonyl-CoA epimerase activity"/>
    <property type="evidence" value="ECO:0007669"/>
    <property type="project" value="TreeGrafter"/>
</dbReference>
<keyword evidence="5" id="KW-1185">Reference proteome</keyword>
<dbReference type="SUPFAM" id="SSF54593">
    <property type="entry name" value="Glyoxalase/Bleomycin resistance protein/Dihydroxybiphenyl dioxygenase"/>
    <property type="match status" value="1"/>
</dbReference>
<dbReference type="PROSITE" id="PS51819">
    <property type="entry name" value="VOC"/>
    <property type="match status" value="1"/>
</dbReference>
<evidence type="ECO:0000313" key="5">
    <source>
        <dbReference type="Proteomes" id="UP000035068"/>
    </source>
</evidence>
<dbReference type="PANTHER" id="PTHR43048">
    <property type="entry name" value="METHYLMALONYL-COA EPIMERASE"/>
    <property type="match status" value="1"/>
</dbReference>
<comment type="similarity">
    <text evidence="1">Belongs to the methylmalonyl-CoA epimerase family.</text>
</comment>
<proteinExistence type="inferred from homology"/>
<dbReference type="AlphaFoldDB" id="A0A0C2HL26"/>
<dbReference type="InterPro" id="IPR051785">
    <property type="entry name" value="MMCE/EMCE_epimerase"/>
</dbReference>
<feature type="domain" description="VOC" evidence="3">
    <location>
        <begin position="5"/>
        <end position="133"/>
    </location>
</feature>
<dbReference type="GO" id="GO:0046491">
    <property type="term" value="P:L-methylmalonyl-CoA metabolic process"/>
    <property type="evidence" value="ECO:0007669"/>
    <property type="project" value="TreeGrafter"/>
</dbReference>
<evidence type="ECO:0000256" key="2">
    <source>
        <dbReference type="ARBA" id="ARBA00022723"/>
    </source>
</evidence>
<reference evidence="4 5" key="1">
    <citation type="submission" date="2014-12" db="EMBL/GenBank/DDBJ databases">
        <title>Genomes of Geoalkalibacter ferrihydriticus and Geoalkalibacter subterraneus, two haloalkaliphilic metal-reducing members of the Geobacteraceae.</title>
        <authorList>
            <person name="Badalamenti J.P."/>
            <person name="Torres C.I."/>
            <person name="Krajmalnik-Brown R."/>
            <person name="Bond D.R."/>
        </authorList>
    </citation>
    <scope>NUCLEOTIDE SEQUENCE [LARGE SCALE GENOMIC DNA]</scope>
    <source>
        <strain evidence="4 5">DSM 17813</strain>
    </source>
</reference>
<evidence type="ECO:0000256" key="1">
    <source>
        <dbReference type="ARBA" id="ARBA00009308"/>
    </source>
</evidence>
<dbReference type="Proteomes" id="UP000035068">
    <property type="component" value="Unassembled WGS sequence"/>
</dbReference>
<evidence type="ECO:0000259" key="3">
    <source>
        <dbReference type="PROSITE" id="PS51819"/>
    </source>
</evidence>
<dbReference type="CDD" id="cd07249">
    <property type="entry name" value="MMCE"/>
    <property type="match status" value="1"/>
</dbReference>
<dbReference type="InterPro" id="IPR017515">
    <property type="entry name" value="MeMalonyl-CoA_epimerase"/>
</dbReference>
<dbReference type="RefSeq" id="WP_040096184.1">
    <property type="nucleotide sequence ID" value="NZ_JWJD01000001.1"/>
</dbReference>
<accession>A0A0C2HL26</accession>
<name>A0A0C2HL26_9BACT</name>
<sequence>MTTKKISHVGIAVKSLDAAVPLYRDVLGMEFEGTEVVAEQKVKVAFFVSGESRIELLEATSPDSPVAKFIEKNGEGVHHLAYEVDDLKATLARLQTQGVRLIDSEPRRGAHGTAIAFLHPKATGGVLTELCQPAQG</sequence>
<protein>
    <submittedName>
        <fullName evidence="4">Methylmalonyl-CoA epimerase</fullName>
    </submittedName>
</protein>
<dbReference type="Gene3D" id="3.10.180.10">
    <property type="entry name" value="2,3-Dihydroxybiphenyl 1,2-Dioxygenase, domain 1"/>
    <property type="match status" value="1"/>
</dbReference>